<dbReference type="Proteomes" id="UP000252139">
    <property type="component" value="Unassembled WGS sequence"/>
</dbReference>
<keyword evidence="2" id="KW-1185">Reference proteome</keyword>
<dbReference type="OrthoDB" id="2426083at2759"/>
<evidence type="ECO:0000313" key="1">
    <source>
        <dbReference type="EMBL" id="RCH85756.1"/>
    </source>
</evidence>
<comment type="caution">
    <text evidence="1">The sequence shown here is derived from an EMBL/GenBank/DDBJ whole genome shotgun (WGS) entry which is preliminary data.</text>
</comment>
<reference evidence="1 2" key="1">
    <citation type="journal article" date="2018" name="G3 (Bethesda)">
        <title>Phylogenetic and Phylogenomic Definition of Rhizopus Species.</title>
        <authorList>
            <person name="Gryganskyi A.P."/>
            <person name="Golan J."/>
            <person name="Dolatabadi S."/>
            <person name="Mondo S."/>
            <person name="Robb S."/>
            <person name="Idnurm A."/>
            <person name="Muszewska A."/>
            <person name="Steczkiewicz K."/>
            <person name="Masonjones S."/>
            <person name="Liao H.L."/>
            <person name="Gajdeczka M.T."/>
            <person name="Anike F."/>
            <person name="Vuek A."/>
            <person name="Anishchenko I.M."/>
            <person name="Voigt K."/>
            <person name="de Hoog G.S."/>
            <person name="Smith M.E."/>
            <person name="Heitman J."/>
            <person name="Vilgalys R."/>
            <person name="Stajich J.E."/>
        </authorList>
    </citation>
    <scope>NUCLEOTIDE SEQUENCE [LARGE SCALE GENOMIC DNA]</scope>
    <source>
        <strain evidence="1 2">CBS 357.93</strain>
    </source>
</reference>
<dbReference type="AlphaFoldDB" id="A0A367J768"/>
<gene>
    <name evidence="1" type="ORF">CU097_005217</name>
</gene>
<protein>
    <submittedName>
        <fullName evidence="1">Uncharacterized protein</fullName>
    </submittedName>
</protein>
<name>A0A367J768_RHIAZ</name>
<organism evidence="1 2">
    <name type="scientific">Rhizopus azygosporus</name>
    <name type="common">Rhizopus microsporus var. azygosporus</name>
    <dbReference type="NCBI Taxonomy" id="86630"/>
    <lineage>
        <taxon>Eukaryota</taxon>
        <taxon>Fungi</taxon>
        <taxon>Fungi incertae sedis</taxon>
        <taxon>Mucoromycota</taxon>
        <taxon>Mucoromycotina</taxon>
        <taxon>Mucoromycetes</taxon>
        <taxon>Mucorales</taxon>
        <taxon>Mucorineae</taxon>
        <taxon>Rhizopodaceae</taxon>
        <taxon>Rhizopus</taxon>
    </lineage>
</organism>
<accession>A0A367J768</accession>
<proteinExistence type="predicted"/>
<dbReference type="EMBL" id="PJQL01002021">
    <property type="protein sequence ID" value="RCH85756.1"/>
    <property type="molecule type" value="Genomic_DNA"/>
</dbReference>
<evidence type="ECO:0000313" key="2">
    <source>
        <dbReference type="Proteomes" id="UP000252139"/>
    </source>
</evidence>
<sequence>MSALLQAITLYERSSNARLNHSKTQALSLSGTLSTTWTNFLQQLPTLITSWHDRTSPQHLIYLGYPVYTSVA</sequence>